<dbReference type="GO" id="GO:0005789">
    <property type="term" value="C:endoplasmic reticulum membrane"/>
    <property type="evidence" value="ECO:0007669"/>
    <property type="project" value="UniProtKB-SubCell"/>
</dbReference>
<feature type="transmembrane region" description="Helical" evidence="10">
    <location>
        <begin position="73"/>
        <end position="94"/>
    </location>
</feature>
<evidence type="ECO:0000313" key="12">
    <source>
        <dbReference type="Proteomes" id="UP000323000"/>
    </source>
</evidence>
<dbReference type="Proteomes" id="UP000323000">
    <property type="component" value="Chromosome 2"/>
</dbReference>
<feature type="transmembrane region" description="Helical" evidence="10">
    <location>
        <begin position="349"/>
        <end position="369"/>
    </location>
</feature>
<dbReference type="InterPro" id="IPR004776">
    <property type="entry name" value="Mem_transp_PIN-like"/>
</dbReference>
<feature type="transmembrane region" description="Helical" evidence="10">
    <location>
        <begin position="146"/>
        <end position="165"/>
    </location>
</feature>
<keyword evidence="7" id="KW-0927">Auxin signaling pathway</keyword>
<name>A0A5C7IID0_9ROSI</name>
<comment type="function">
    <text evidence="8">Involved in cellular auxin homeostasis by regulating auxin metabolism. Regulates intracellular auxin accumulation at the endoplasmic reticulum and thus auxin availability for nuclear auxin signaling.</text>
</comment>
<feature type="transmembrane region" description="Helical" evidence="10">
    <location>
        <begin position="6"/>
        <end position="30"/>
    </location>
</feature>
<keyword evidence="4" id="KW-0256">Endoplasmic reticulum</keyword>
<feature type="transmembrane region" description="Helical" evidence="10">
    <location>
        <begin position="381"/>
        <end position="405"/>
    </location>
</feature>
<dbReference type="Pfam" id="PF03547">
    <property type="entry name" value="Mem_trans"/>
    <property type="match status" value="1"/>
</dbReference>
<evidence type="ECO:0000313" key="11">
    <source>
        <dbReference type="EMBL" id="TXG68422.1"/>
    </source>
</evidence>
<comment type="caution">
    <text evidence="11">The sequence shown here is derived from an EMBL/GenBank/DDBJ whole genome shotgun (WGS) entry which is preliminary data.</text>
</comment>
<keyword evidence="6 10" id="KW-0472">Membrane</keyword>
<feature type="transmembrane region" description="Helical" evidence="10">
    <location>
        <begin position="106"/>
        <end position="126"/>
    </location>
</feature>
<dbReference type="PANTHER" id="PTHR31651:SF40">
    <property type="entry name" value="SYMPORTER, PUTATIVE-RELATED"/>
    <property type="match status" value="1"/>
</dbReference>
<evidence type="ECO:0000256" key="8">
    <source>
        <dbReference type="ARBA" id="ARBA00025100"/>
    </source>
</evidence>
<accession>A0A5C7IID0</accession>
<protein>
    <recommendedName>
        <fullName evidence="13">Auxin efflux carrier component</fullName>
    </recommendedName>
</protein>
<keyword evidence="12" id="KW-1185">Reference proteome</keyword>
<dbReference type="GO" id="GO:0080162">
    <property type="term" value="P:endoplasmic reticulum to cytosol auxin transport"/>
    <property type="evidence" value="ECO:0007669"/>
    <property type="project" value="InterPro"/>
</dbReference>
<evidence type="ECO:0000256" key="10">
    <source>
        <dbReference type="SAM" id="Phobius"/>
    </source>
</evidence>
<reference evidence="12" key="1">
    <citation type="journal article" date="2019" name="Gigascience">
        <title>De novo genome assembly of the endangered Acer yangbiense, a plant species with extremely small populations endemic to Yunnan Province, China.</title>
        <authorList>
            <person name="Yang J."/>
            <person name="Wariss H.M."/>
            <person name="Tao L."/>
            <person name="Zhang R."/>
            <person name="Yun Q."/>
            <person name="Hollingsworth P."/>
            <person name="Dao Z."/>
            <person name="Luo G."/>
            <person name="Guo H."/>
            <person name="Ma Y."/>
            <person name="Sun W."/>
        </authorList>
    </citation>
    <scope>NUCLEOTIDE SEQUENCE [LARGE SCALE GENOMIC DNA]</scope>
    <source>
        <strain evidence="12">cv. Malutang</strain>
    </source>
</reference>
<evidence type="ECO:0000256" key="9">
    <source>
        <dbReference type="ARBA" id="ARBA00025752"/>
    </source>
</evidence>
<dbReference type="EMBL" id="VAHF01000002">
    <property type="protein sequence ID" value="TXG68422.1"/>
    <property type="molecule type" value="Genomic_DNA"/>
</dbReference>
<evidence type="ECO:0000256" key="2">
    <source>
        <dbReference type="ARBA" id="ARBA00022448"/>
    </source>
</evidence>
<feature type="transmembrane region" description="Helical" evidence="10">
    <location>
        <begin position="283"/>
        <end position="301"/>
    </location>
</feature>
<keyword evidence="3 10" id="KW-0812">Transmembrane</keyword>
<evidence type="ECO:0000256" key="4">
    <source>
        <dbReference type="ARBA" id="ARBA00022824"/>
    </source>
</evidence>
<dbReference type="GO" id="GO:0009734">
    <property type="term" value="P:auxin-activated signaling pathway"/>
    <property type="evidence" value="ECO:0007669"/>
    <property type="project" value="UniProtKB-KW"/>
</dbReference>
<keyword evidence="2" id="KW-0813">Transport</keyword>
<proteinExistence type="inferred from homology"/>
<evidence type="ECO:0000256" key="5">
    <source>
        <dbReference type="ARBA" id="ARBA00022989"/>
    </source>
</evidence>
<dbReference type="PANTHER" id="PTHR31651">
    <property type="match status" value="1"/>
</dbReference>
<dbReference type="InterPro" id="IPR045033">
    <property type="entry name" value="PILS1/3/4/5/7"/>
</dbReference>
<evidence type="ECO:0000256" key="6">
    <source>
        <dbReference type="ARBA" id="ARBA00023136"/>
    </source>
</evidence>
<dbReference type="OrthoDB" id="191139at2759"/>
<feature type="transmembrane region" description="Helical" evidence="10">
    <location>
        <begin position="313"/>
        <end position="337"/>
    </location>
</feature>
<evidence type="ECO:0000256" key="3">
    <source>
        <dbReference type="ARBA" id="ARBA00022692"/>
    </source>
</evidence>
<feature type="transmembrane region" description="Helical" evidence="10">
    <location>
        <begin position="243"/>
        <end position="263"/>
    </location>
</feature>
<evidence type="ECO:0000256" key="7">
    <source>
        <dbReference type="ARBA" id="ARBA00023294"/>
    </source>
</evidence>
<evidence type="ECO:0008006" key="13">
    <source>
        <dbReference type="Google" id="ProtNLM"/>
    </source>
</evidence>
<comment type="subcellular location">
    <subcellularLocation>
        <location evidence="1">Endoplasmic reticulum membrane</location>
        <topology evidence="1">Multi-pass membrane protein</topology>
    </subcellularLocation>
</comment>
<gene>
    <name evidence="11" type="ORF">EZV62_003357</name>
</gene>
<organism evidence="11 12">
    <name type="scientific">Acer yangbiense</name>
    <dbReference type="NCBI Taxonomy" id="1000413"/>
    <lineage>
        <taxon>Eukaryota</taxon>
        <taxon>Viridiplantae</taxon>
        <taxon>Streptophyta</taxon>
        <taxon>Embryophyta</taxon>
        <taxon>Tracheophyta</taxon>
        <taxon>Spermatophyta</taxon>
        <taxon>Magnoliopsida</taxon>
        <taxon>eudicotyledons</taxon>
        <taxon>Gunneridae</taxon>
        <taxon>Pentapetalae</taxon>
        <taxon>rosids</taxon>
        <taxon>malvids</taxon>
        <taxon>Sapindales</taxon>
        <taxon>Sapindaceae</taxon>
        <taxon>Hippocastanoideae</taxon>
        <taxon>Acereae</taxon>
        <taxon>Acer</taxon>
    </lineage>
</organism>
<keyword evidence="5 10" id="KW-1133">Transmembrane helix</keyword>
<comment type="similarity">
    <text evidence="9">Belongs to the auxin efflux carrier (TC 2.A.69.2) family.</text>
</comment>
<dbReference type="AlphaFoldDB" id="A0A5C7IID0"/>
<sequence>MRILDIFIASFIPVLKVLLLTVLGLFLALERVDILGTEARKHLNNVAFFVFSPSLIASSLANSVTIKSVGILWFMPLNILFTYIIGSALGWILVKITRTPRDLWGLIIGCCAAGNLGTMPLIIIPAVCKERGGPFGNADVCYNQGIAYASLSMAISYMYMWLYVYNMVRIFSSKNSEFEVVVIKAADNIDGSTIRHENVSIPLNIGCLPKDISEGNPNPKMPFFTSIKQCFQTFASKLNLRKVFAPSTIGAIIGFMVGVIPQLRKVIIGDSAPLRVVQDTTSLLGDAAIPTVSLIVGANLLRGLKRSRIHLSIIVGIIVIRYIILPILGVCIVKGAIHFGLVNSDHKLYQFILLLQFAVPPAINIGTMTQLHGAGQSECSVIMLWTYILASVSLTLWPIFFMWLICGITCNSPAFNQHRCSVLD</sequence>
<evidence type="ECO:0000256" key="1">
    <source>
        <dbReference type="ARBA" id="ARBA00004477"/>
    </source>
</evidence>